<keyword evidence="2" id="KW-1185">Reference proteome</keyword>
<dbReference type="RefSeq" id="WP_224828749.1">
    <property type="nucleotide sequence ID" value="NZ_JAIVEF010000010.1"/>
</dbReference>
<sequence>MFTIDIDRFMVEIDEGAFKNVGPATKAATAKLFGVESAEAREFGDKRVKLAFEDGEGNAVEVALFPDEARQIREGLAELEAGSPVFDDE</sequence>
<organism evidence="1 2">
    <name type="scientific">Saliphagus infecundisoli</name>
    <dbReference type="NCBI Taxonomy" id="1849069"/>
    <lineage>
        <taxon>Archaea</taxon>
        <taxon>Methanobacteriati</taxon>
        <taxon>Methanobacteriota</taxon>
        <taxon>Stenosarchaea group</taxon>
        <taxon>Halobacteria</taxon>
        <taxon>Halobacteriales</taxon>
        <taxon>Natrialbaceae</taxon>
        <taxon>Saliphagus</taxon>
    </lineage>
</organism>
<proteinExistence type="predicted"/>
<name>A0ABD5QKJ8_9EURY</name>
<evidence type="ECO:0000313" key="1">
    <source>
        <dbReference type="EMBL" id="MFC4990190.1"/>
    </source>
</evidence>
<comment type="caution">
    <text evidence="1">The sequence shown here is derived from an EMBL/GenBank/DDBJ whole genome shotgun (WGS) entry which is preliminary data.</text>
</comment>
<gene>
    <name evidence="1" type="ORF">ACFPFO_21070</name>
</gene>
<dbReference type="AlphaFoldDB" id="A0ABD5QKJ8"/>
<dbReference type="Proteomes" id="UP001595925">
    <property type="component" value="Unassembled WGS sequence"/>
</dbReference>
<evidence type="ECO:0000313" key="2">
    <source>
        <dbReference type="Proteomes" id="UP001595925"/>
    </source>
</evidence>
<protein>
    <submittedName>
        <fullName evidence="1">Uncharacterized protein</fullName>
    </submittedName>
</protein>
<dbReference type="EMBL" id="JBHSJG010000063">
    <property type="protein sequence ID" value="MFC4990190.1"/>
    <property type="molecule type" value="Genomic_DNA"/>
</dbReference>
<accession>A0ABD5QKJ8</accession>
<reference evidence="1 2" key="1">
    <citation type="journal article" date="2019" name="Int. J. Syst. Evol. Microbiol.">
        <title>The Global Catalogue of Microorganisms (GCM) 10K type strain sequencing project: providing services to taxonomists for standard genome sequencing and annotation.</title>
        <authorList>
            <consortium name="The Broad Institute Genomics Platform"/>
            <consortium name="The Broad Institute Genome Sequencing Center for Infectious Disease"/>
            <person name="Wu L."/>
            <person name="Ma J."/>
        </authorList>
    </citation>
    <scope>NUCLEOTIDE SEQUENCE [LARGE SCALE GENOMIC DNA]</scope>
    <source>
        <strain evidence="1 2">CGMCC 1.15824</strain>
    </source>
</reference>